<evidence type="ECO:0000313" key="3">
    <source>
        <dbReference type="EMBL" id="HER96575.1"/>
    </source>
</evidence>
<dbReference type="NCBIfam" id="NF033709">
    <property type="entry name" value="PorV_fam"/>
    <property type="match status" value="1"/>
</dbReference>
<gene>
    <name evidence="3" type="ORF">ENO59_08680</name>
</gene>
<comment type="caution">
    <text evidence="3">The sequence shown here is derived from an EMBL/GenBank/DDBJ whole genome shotgun (WGS) entry which is preliminary data.</text>
</comment>
<dbReference type="AlphaFoldDB" id="A0A7V2F7Q5"/>
<organism evidence="3">
    <name type="scientific">Rhodothermus marinus</name>
    <name type="common">Rhodothermus obamensis</name>
    <dbReference type="NCBI Taxonomy" id="29549"/>
    <lineage>
        <taxon>Bacteria</taxon>
        <taxon>Pseudomonadati</taxon>
        <taxon>Rhodothermota</taxon>
        <taxon>Rhodothermia</taxon>
        <taxon>Rhodothermales</taxon>
        <taxon>Rhodothermaceae</taxon>
        <taxon>Rhodothermus</taxon>
    </lineage>
</organism>
<protein>
    <submittedName>
        <fullName evidence="3">PorV/PorQ family protein</fullName>
    </submittedName>
</protein>
<dbReference type="Gene3D" id="2.40.160.60">
    <property type="entry name" value="Outer membrane protein transport protein (OMPP1/FadL/TodX)"/>
    <property type="match status" value="1"/>
</dbReference>
<dbReference type="SUPFAM" id="SSF56935">
    <property type="entry name" value="Porins"/>
    <property type="match status" value="1"/>
</dbReference>
<keyword evidence="2" id="KW-0732">Signal</keyword>
<dbReference type="InterPro" id="IPR005362">
    <property type="entry name" value="UPF0164"/>
</dbReference>
<evidence type="ECO:0000256" key="1">
    <source>
        <dbReference type="ARBA" id="ARBA00005846"/>
    </source>
</evidence>
<dbReference type="Pfam" id="PF03687">
    <property type="entry name" value="UPF0164"/>
    <property type="match status" value="1"/>
</dbReference>
<evidence type="ECO:0000256" key="2">
    <source>
        <dbReference type="SAM" id="SignalP"/>
    </source>
</evidence>
<comment type="similarity">
    <text evidence="1">Belongs to the UPF0164 family.</text>
</comment>
<dbReference type="EMBL" id="DSGB01000006">
    <property type="protein sequence ID" value="HER96575.1"/>
    <property type="molecule type" value="Genomic_DNA"/>
</dbReference>
<name>A0A7V2F7Q5_RHOMR</name>
<feature type="chain" id="PRO_5031176554" evidence="2">
    <location>
        <begin position="24"/>
        <end position="346"/>
    </location>
</feature>
<proteinExistence type="inferred from homology"/>
<accession>A0A7V2F7Q5</accession>
<feature type="signal peptide" evidence="2">
    <location>
        <begin position="1"/>
        <end position="23"/>
    </location>
</feature>
<sequence>MRGHTSIGVVLGLLMLATRPVQAQFASETRTVTRAGTAAAEFLSIPIGARATAMGNALSASVNDPTAIYWNPAGLAGLTQGMFTAEHAAWLADIALNYVAVAAPLGAGAVGLAVTALRTPEMEETTVEQQEGTGRAFTAASYAFALSYGRALTDRFSIGGSLKYITERISYSTATGLALDLGTLFVTPFWGIRLGAAITNFGTKMRMQGDDLLTIVDIDPSSQGNNTSNRAELRTDPFDLPLTMRIGLAGEVFQRNGSRLTLAVDALSPSNSSQYVNVGAELGLLGDLILLRGGYSELFLTDSAHTFSLGGGLRYRFGPLQLALDYAYEGWRYFDGVNRFTLMVAF</sequence>
<reference evidence="3" key="1">
    <citation type="journal article" date="2020" name="mSystems">
        <title>Genome- and Community-Level Interaction Insights into Carbon Utilization and Element Cycling Functions of Hydrothermarchaeota in Hydrothermal Sediment.</title>
        <authorList>
            <person name="Zhou Z."/>
            <person name="Liu Y."/>
            <person name="Xu W."/>
            <person name="Pan J."/>
            <person name="Luo Z.H."/>
            <person name="Li M."/>
        </authorList>
    </citation>
    <scope>NUCLEOTIDE SEQUENCE [LARGE SCALE GENOMIC DNA]</scope>
    <source>
        <strain evidence="3">SpSt-143</strain>
    </source>
</reference>